<dbReference type="EMBL" id="AP014957">
    <property type="protein sequence ID" value="BAS75290.1"/>
    <property type="molecule type" value="Genomic_DNA"/>
</dbReference>
<proteinExistence type="predicted"/>
<evidence type="ECO:0000313" key="1">
    <source>
        <dbReference type="EMBL" id="BAS75290.1"/>
    </source>
</evidence>
<dbReference type="PaxDb" id="39947-A0A0P0VAP9"/>
<accession>A0A0P0VAP9</accession>
<feature type="non-terminal residue" evidence="1">
    <location>
        <position position="1"/>
    </location>
</feature>
<gene>
    <name evidence="1" type="ordered locus">Os01g0855900</name>
    <name evidence="1" type="ORF">OSNPB_010855900</name>
</gene>
<dbReference type="AlphaFoldDB" id="A0A0P0VAP9"/>
<name>A0A0P0VAP9_ORYSJ</name>
<reference evidence="1 2" key="2">
    <citation type="journal article" date="2013" name="Plant Cell Physiol.">
        <title>Rice Annotation Project Database (RAP-DB): an integrative and interactive database for rice genomics.</title>
        <authorList>
            <person name="Sakai H."/>
            <person name="Lee S.S."/>
            <person name="Tanaka T."/>
            <person name="Numa H."/>
            <person name="Kim J."/>
            <person name="Kawahara Y."/>
            <person name="Wakimoto H."/>
            <person name="Yang C.C."/>
            <person name="Iwamoto M."/>
            <person name="Abe T."/>
            <person name="Yamada Y."/>
            <person name="Muto A."/>
            <person name="Inokuchi H."/>
            <person name="Ikemura T."/>
            <person name="Matsumoto T."/>
            <person name="Sasaki T."/>
            <person name="Itoh T."/>
        </authorList>
    </citation>
    <scope>NUCLEOTIDE SEQUENCE [LARGE SCALE GENOMIC DNA]</scope>
    <source>
        <strain evidence="2">cv. Nipponbare</strain>
    </source>
</reference>
<reference evidence="2" key="1">
    <citation type="journal article" date="2005" name="Nature">
        <title>The map-based sequence of the rice genome.</title>
        <authorList>
            <consortium name="International rice genome sequencing project (IRGSP)"/>
            <person name="Matsumoto T."/>
            <person name="Wu J."/>
            <person name="Kanamori H."/>
            <person name="Katayose Y."/>
            <person name="Fujisawa M."/>
            <person name="Namiki N."/>
            <person name="Mizuno H."/>
            <person name="Yamamoto K."/>
            <person name="Antonio B.A."/>
            <person name="Baba T."/>
            <person name="Sakata K."/>
            <person name="Nagamura Y."/>
            <person name="Aoki H."/>
            <person name="Arikawa K."/>
            <person name="Arita K."/>
            <person name="Bito T."/>
            <person name="Chiden Y."/>
            <person name="Fujitsuka N."/>
            <person name="Fukunaka R."/>
            <person name="Hamada M."/>
            <person name="Harada C."/>
            <person name="Hayashi A."/>
            <person name="Hijishita S."/>
            <person name="Honda M."/>
            <person name="Hosokawa S."/>
            <person name="Ichikawa Y."/>
            <person name="Idonuma A."/>
            <person name="Iijima M."/>
            <person name="Ikeda M."/>
            <person name="Ikeno M."/>
            <person name="Ito K."/>
            <person name="Ito S."/>
            <person name="Ito T."/>
            <person name="Ito Y."/>
            <person name="Ito Y."/>
            <person name="Iwabuchi A."/>
            <person name="Kamiya K."/>
            <person name="Karasawa W."/>
            <person name="Kurita K."/>
            <person name="Katagiri S."/>
            <person name="Kikuta A."/>
            <person name="Kobayashi H."/>
            <person name="Kobayashi N."/>
            <person name="Machita K."/>
            <person name="Maehara T."/>
            <person name="Masukawa M."/>
            <person name="Mizubayashi T."/>
            <person name="Mukai Y."/>
            <person name="Nagasaki H."/>
            <person name="Nagata Y."/>
            <person name="Naito S."/>
            <person name="Nakashima M."/>
            <person name="Nakama Y."/>
            <person name="Nakamichi Y."/>
            <person name="Nakamura M."/>
            <person name="Meguro A."/>
            <person name="Negishi M."/>
            <person name="Ohta I."/>
            <person name="Ohta T."/>
            <person name="Okamoto M."/>
            <person name="Ono N."/>
            <person name="Saji S."/>
            <person name="Sakaguchi M."/>
            <person name="Sakai K."/>
            <person name="Shibata M."/>
            <person name="Shimokawa T."/>
            <person name="Song J."/>
            <person name="Takazaki Y."/>
            <person name="Terasawa K."/>
            <person name="Tsugane M."/>
            <person name="Tsuji K."/>
            <person name="Ueda S."/>
            <person name="Waki K."/>
            <person name="Yamagata H."/>
            <person name="Yamamoto M."/>
            <person name="Yamamoto S."/>
            <person name="Yamane H."/>
            <person name="Yoshiki S."/>
            <person name="Yoshihara R."/>
            <person name="Yukawa K."/>
            <person name="Zhong H."/>
            <person name="Yano M."/>
            <person name="Yuan Q."/>
            <person name="Ouyang S."/>
            <person name="Liu J."/>
            <person name="Jones K.M."/>
            <person name="Gansberger K."/>
            <person name="Moffat K."/>
            <person name="Hill J."/>
            <person name="Bera J."/>
            <person name="Fadrosh D."/>
            <person name="Jin S."/>
            <person name="Johri S."/>
            <person name="Kim M."/>
            <person name="Overton L."/>
            <person name="Reardon M."/>
            <person name="Tsitrin T."/>
            <person name="Vuong H."/>
            <person name="Weaver B."/>
            <person name="Ciecko A."/>
            <person name="Tallon L."/>
            <person name="Jackson J."/>
            <person name="Pai G."/>
            <person name="Aken S.V."/>
            <person name="Utterback T."/>
            <person name="Reidmuller S."/>
            <person name="Feldblyum T."/>
            <person name="Hsiao J."/>
            <person name="Zismann V."/>
            <person name="Iobst S."/>
            <person name="de Vazeille A.R."/>
            <person name="Buell C.R."/>
            <person name="Ying K."/>
            <person name="Li Y."/>
            <person name="Lu T."/>
            <person name="Huang Y."/>
            <person name="Zhao Q."/>
            <person name="Feng Q."/>
            <person name="Zhang L."/>
            <person name="Zhu J."/>
            <person name="Weng Q."/>
            <person name="Mu J."/>
            <person name="Lu Y."/>
            <person name="Fan D."/>
            <person name="Liu Y."/>
            <person name="Guan J."/>
            <person name="Zhang Y."/>
            <person name="Yu S."/>
            <person name="Liu X."/>
            <person name="Zhang Y."/>
            <person name="Hong G."/>
            <person name="Han B."/>
            <person name="Choisne N."/>
            <person name="Demange N."/>
            <person name="Orjeda G."/>
            <person name="Samain S."/>
            <person name="Cattolico L."/>
            <person name="Pelletier E."/>
            <person name="Couloux A."/>
            <person name="Segurens B."/>
            <person name="Wincker P."/>
            <person name="D'Hont A."/>
            <person name="Scarpelli C."/>
            <person name="Weissenbach J."/>
            <person name="Salanoubat M."/>
            <person name="Quetier F."/>
            <person name="Yu Y."/>
            <person name="Kim H.R."/>
            <person name="Rambo T."/>
            <person name="Currie J."/>
            <person name="Collura K."/>
            <person name="Luo M."/>
            <person name="Yang T."/>
            <person name="Ammiraju J.S.S."/>
            <person name="Engler F."/>
            <person name="Soderlund C."/>
            <person name="Wing R.A."/>
            <person name="Palmer L.E."/>
            <person name="de la Bastide M."/>
            <person name="Spiegel L."/>
            <person name="Nascimento L."/>
            <person name="Zutavern T."/>
            <person name="O'Shaughnessy A."/>
            <person name="Dike S."/>
            <person name="Dedhia N."/>
            <person name="Preston R."/>
            <person name="Balija V."/>
            <person name="McCombie W.R."/>
            <person name="Chow T."/>
            <person name="Chen H."/>
            <person name="Chung M."/>
            <person name="Chen C."/>
            <person name="Shaw J."/>
            <person name="Wu H."/>
            <person name="Hsiao K."/>
            <person name="Chao Y."/>
            <person name="Chu M."/>
            <person name="Cheng C."/>
            <person name="Hour A."/>
            <person name="Lee P."/>
            <person name="Lin S."/>
            <person name="Lin Y."/>
            <person name="Liou J."/>
            <person name="Liu S."/>
            <person name="Hsing Y."/>
            <person name="Raghuvanshi S."/>
            <person name="Mohanty A."/>
            <person name="Bharti A.K."/>
            <person name="Gaur A."/>
            <person name="Gupta V."/>
            <person name="Kumar D."/>
            <person name="Ravi V."/>
            <person name="Vij S."/>
            <person name="Kapur A."/>
            <person name="Khurana P."/>
            <person name="Khurana P."/>
            <person name="Khurana J.P."/>
            <person name="Tyagi A.K."/>
            <person name="Gaikwad K."/>
            <person name="Singh A."/>
            <person name="Dalal V."/>
            <person name="Srivastava S."/>
            <person name="Dixit A."/>
            <person name="Pal A.K."/>
            <person name="Ghazi I.A."/>
            <person name="Yadav M."/>
            <person name="Pandit A."/>
            <person name="Bhargava A."/>
            <person name="Sureshbabu K."/>
            <person name="Batra K."/>
            <person name="Sharma T.R."/>
            <person name="Mohapatra T."/>
            <person name="Singh N.K."/>
            <person name="Messing J."/>
            <person name="Nelson A.B."/>
            <person name="Fuks G."/>
            <person name="Kavchok S."/>
            <person name="Keizer G."/>
            <person name="Linton E."/>
            <person name="Llaca V."/>
            <person name="Song R."/>
            <person name="Tanyolac B."/>
            <person name="Young S."/>
            <person name="Ho-Il K."/>
            <person name="Hahn J.H."/>
            <person name="Sangsakoo G."/>
            <person name="Vanavichit A."/>
            <person name="de Mattos Luiz.A.T."/>
            <person name="Zimmer P.D."/>
            <person name="Malone G."/>
            <person name="Dellagostin O."/>
            <person name="de Oliveira A.C."/>
            <person name="Bevan M."/>
            <person name="Bancroft I."/>
            <person name="Minx P."/>
            <person name="Cordum H."/>
            <person name="Wilson R."/>
            <person name="Cheng Z."/>
            <person name="Jin W."/>
            <person name="Jiang J."/>
            <person name="Leong S.A."/>
            <person name="Iwama H."/>
            <person name="Gojobori T."/>
            <person name="Itoh T."/>
            <person name="Niimura Y."/>
            <person name="Fujii Y."/>
            <person name="Habara T."/>
            <person name="Sakai H."/>
            <person name="Sato Y."/>
            <person name="Wilson G."/>
            <person name="Kumar K."/>
            <person name="McCouch S."/>
            <person name="Juretic N."/>
            <person name="Hoen D."/>
            <person name="Wright S."/>
            <person name="Bruskiewich R."/>
            <person name="Bureau T."/>
            <person name="Miyao A."/>
            <person name="Hirochika H."/>
            <person name="Nishikawa T."/>
            <person name="Kadowaki K."/>
            <person name="Sugiura M."/>
            <person name="Burr B."/>
            <person name="Sasaki T."/>
        </authorList>
    </citation>
    <scope>NUCLEOTIDE SEQUENCE [LARGE SCALE GENOMIC DNA]</scope>
    <source>
        <strain evidence="2">cv. Nipponbare</strain>
    </source>
</reference>
<dbReference type="InParanoid" id="A0A0P0VAP9"/>
<organism evidence="1 2">
    <name type="scientific">Oryza sativa subsp. japonica</name>
    <name type="common">Rice</name>
    <dbReference type="NCBI Taxonomy" id="39947"/>
    <lineage>
        <taxon>Eukaryota</taxon>
        <taxon>Viridiplantae</taxon>
        <taxon>Streptophyta</taxon>
        <taxon>Embryophyta</taxon>
        <taxon>Tracheophyta</taxon>
        <taxon>Spermatophyta</taxon>
        <taxon>Magnoliopsida</taxon>
        <taxon>Liliopsida</taxon>
        <taxon>Poales</taxon>
        <taxon>Poaceae</taxon>
        <taxon>BOP clade</taxon>
        <taxon>Oryzoideae</taxon>
        <taxon>Oryzeae</taxon>
        <taxon>Oryzinae</taxon>
        <taxon>Oryza</taxon>
        <taxon>Oryza sativa</taxon>
    </lineage>
</organism>
<reference evidence="1 2" key="3">
    <citation type="journal article" date="2013" name="Rice">
        <title>Improvement of the Oryza sativa Nipponbare reference genome using next generation sequence and optical map data.</title>
        <authorList>
            <person name="Kawahara Y."/>
            <person name="de la Bastide M."/>
            <person name="Hamilton J.P."/>
            <person name="Kanamori H."/>
            <person name="McCombie W.R."/>
            <person name="Ouyang S."/>
            <person name="Schwartz D.C."/>
            <person name="Tanaka T."/>
            <person name="Wu J."/>
            <person name="Zhou S."/>
            <person name="Childs K.L."/>
            <person name="Davidson R.M."/>
            <person name="Lin H."/>
            <person name="Quesada-Ocampo L."/>
            <person name="Vaillancourt B."/>
            <person name="Sakai H."/>
            <person name="Lee S.S."/>
            <person name="Kim J."/>
            <person name="Numa H."/>
            <person name="Itoh T."/>
            <person name="Buell C.R."/>
            <person name="Matsumoto T."/>
        </authorList>
    </citation>
    <scope>NUCLEOTIDE SEQUENCE [LARGE SCALE GENOMIC DNA]</scope>
    <source>
        <strain evidence="2">cv. Nipponbare</strain>
    </source>
</reference>
<dbReference type="Gramene" id="Os01t0855900-01">
    <property type="protein sequence ID" value="Os01t0855900-01"/>
    <property type="gene ID" value="Os01g0855900"/>
</dbReference>
<dbReference type="Proteomes" id="UP000059680">
    <property type="component" value="Chromosome 1"/>
</dbReference>
<protein>
    <submittedName>
        <fullName evidence="1">Os01g0855900 protein</fullName>
    </submittedName>
</protein>
<evidence type="ECO:0000313" key="2">
    <source>
        <dbReference type="Proteomes" id="UP000059680"/>
    </source>
</evidence>
<keyword evidence="2" id="KW-1185">Reference proteome</keyword>
<sequence>FFLSISLSPSSSLTSVSLSTHLSITAKQERRFSGFNHKFLLPITAISSLILPRFASHHFCQLIWLLLLAAISPGSIGNSTQLWLL</sequence>